<feature type="region of interest" description="Disordered" evidence="1">
    <location>
        <begin position="22"/>
        <end position="77"/>
    </location>
</feature>
<reference evidence="2" key="1">
    <citation type="submission" date="2018-02" db="EMBL/GenBank/DDBJ databases">
        <title>Rhizophora mucronata_Transcriptome.</title>
        <authorList>
            <person name="Meera S.P."/>
            <person name="Sreeshan A."/>
            <person name="Augustine A."/>
        </authorList>
    </citation>
    <scope>NUCLEOTIDE SEQUENCE</scope>
    <source>
        <tissue evidence="2">Leaf</tissue>
    </source>
</reference>
<dbReference type="AlphaFoldDB" id="A0A2P2MHK7"/>
<proteinExistence type="predicted"/>
<feature type="compositionally biased region" description="Basic and acidic residues" evidence="1">
    <location>
        <begin position="62"/>
        <end position="77"/>
    </location>
</feature>
<name>A0A2P2MHK7_RHIMU</name>
<evidence type="ECO:0000256" key="1">
    <source>
        <dbReference type="SAM" id="MobiDB-lite"/>
    </source>
</evidence>
<sequence>MCFSQTNASIRRQKHLNGIIDRTRHLLGSSPRNNQPPSPPSHPNHFHSHITRKSKYQKHNQKYKETELKKPKREPNK</sequence>
<protein>
    <submittedName>
        <fullName evidence="2">Uncharacterized protein</fullName>
    </submittedName>
</protein>
<organism evidence="2">
    <name type="scientific">Rhizophora mucronata</name>
    <name type="common">Asiatic mangrove</name>
    <dbReference type="NCBI Taxonomy" id="61149"/>
    <lineage>
        <taxon>Eukaryota</taxon>
        <taxon>Viridiplantae</taxon>
        <taxon>Streptophyta</taxon>
        <taxon>Embryophyta</taxon>
        <taxon>Tracheophyta</taxon>
        <taxon>Spermatophyta</taxon>
        <taxon>Magnoliopsida</taxon>
        <taxon>eudicotyledons</taxon>
        <taxon>Gunneridae</taxon>
        <taxon>Pentapetalae</taxon>
        <taxon>rosids</taxon>
        <taxon>fabids</taxon>
        <taxon>Malpighiales</taxon>
        <taxon>Rhizophoraceae</taxon>
        <taxon>Rhizophora</taxon>
    </lineage>
</organism>
<dbReference type="EMBL" id="GGEC01049188">
    <property type="protein sequence ID" value="MBX29672.1"/>
    <property type="molecule type" value="Transcribed_RNA"/>
</dbReference>
<accession>A0A2P2MHK7</accession>
<feature type="compositionally biased region" description="Basic residues" evidence="1">
    <location>
        <begin position="44"/>
        <end position="61"/>
    </location>
</feature>
<evidence type="ECO:0000313" key="2">
    <source>
        <dbReference type="EMBL" id="MBX29672.1"/>
    </source>
</evidence>